<proteinExistence type="inferred from homology"/>
<dbReference type="PANTHER" id="PTHR38683:SF1">
    <property type="entry name" value="CHORISMATE PYRUVATE-LYASE"/>
    <property type="match status" value="1"/>
</dbReference>
<dbReference type="UniPathway" id="UPA00232"/>
<gene>
    <name evidence="4 5" type="primary">ubiC</name>
    <name evidence="7" type="ORF">CHI95_21200</name>
    <name evidence="5" type="ORF">GHA_04530</name>
    <name evidence="8" type="ORF">KOF27_02080</name>
    <name evidence="6" type="ORF">OGX73_12350</name>
</gene>
<dbReference type="GO" id="GO:0005829">
    <property type="term" value="C:cytosol"/>
    <property type="evidence" value="ECO:0007669"/>
    <property type="project" value="TreeGrafter"/>
</dbReference>
<evidence type="ECO:0000313" key="7">
    <source>
        <dbReference type="EMBL" id="OZS72588.1"/>
    </source>
</evidence>
<dbReference type="PANTHER" id="PTHR38683">
    <property type="entry name" value="CHORISMATE PYRUVATE-LYASE"/>
    <property type="match status" value="1"/>
</dbReference>
<feature type="binding site" evidence="4">
    <location>
        <position position="160"/>
    </location>
    <ligand>
        <name>substrate</name>
    </ligand>
</feature>
<dbReference type="InterPro" id="IPR007440">
    <property type="entry name" value="Chorismate--pyruvate_lyase"/>
</dbReference>
<dbReference type="GO" id="GO:0008813">
    <property type="term" value="F:chorismate lyase activity"/>
    <property type="evidence" value="ECO:0007669"/>
    <property type="project" value="UniProtKB-UniRule"/>
</dbReference>
<dbReference type="GO" id="GO:0042866">
    <property type="term" value="P:pyruvate biosynthetic process"/>
    <property type="evidence" value="ECO:0007669"/>
    <property type="project" value="UniProtKB-UniRule"/>
</dbReference>
<reference evidence="5" key="2">
    <citation type="submission" date="2020-05" db="EMBL/GenBank/DDBJ databases">
        <authorList>
            <person name="Delgado-Blas J."/>
        </authorList>
    </citation>
    <scope>NUCLEOTIDE SEQUENCE</scope>
    <source>
        <strain evidence="5">BB1453</strain>
    </source>
</reference>
<keyword evidence="3 4" id="KW-0456">Lyase</keyword>
<dbReference type="EMBL" id="NOWC01000034">
    <property type="protein sequence ID" value="OZS72588.1"/>
    <property type="molecule type" value="Genomic_DNA"/>
</dbReference>
<dbReference type="Proteomes" id="UP000682358">
    <property type="component" value="Chromosome"/>
</dbReference>
<evidence type="ECO:0000313" key="5">
    <source>
        <dbReference type="EMBL" id="CAB5719327.1"/>
    </source>
</evidence>
<dbReference type="Proteomes" id="UP000834611">
    <property type="component" value="Unassembled WGS sequence"/>
</dbReference>
<keyword evidence="2 4" id="KW-0831">Ubiquinone biosynthesis</keyword>
<dbReference type="Proteomes" id="UP000216001">
    <property type="component" value="Unassembled WGS sequence"/>
</dbReference>
<feature type="binding site" evidence="4">
    <location>
        <position position="38"/>
    </location>
    <ligand>
        <name>substrate</name>
    </ligand>
</feature>
<comment type="subcellular location">
    <subcellularLocation>
        <location evidence="4">Cytoplasm</location>
    </subcellularLocation>
</comment>
<dbReference type="EMBL" id="CP076405">
    <property type="protein sequence ID" value="QWQ21170.1"/>
    <property type="molecule type" value="Genomic_DNA"/>
</dbReference>
<comment type="pathway">
    <text evidence="4">Cofactor biosynthesis; ubiquinone biosynthesis.</text>
</comment>
<dbReference type="EC" id="4.1.3.40" evidence="4"/>
<comment type="catalytic activity">
    <reaction evidence="4">
        <text>chorismate = 4-hydroxybenzoate + pyruvate</text>
        <dbReference type="Rhea" id="RHEA:16505"/>
        <dbReference type="ChEBI" id="CHEBI:15361"/>
        <dbReference type="ChEBI" id="CHEBI:17879"/>
        <dbReference type="ChEBI" id="CHEBI:29748"/>
        <dbReference type="EC" id="4.1.3.40"/>
    </reaction>
</comment>
<dbReference type="HAMAP" id="MF_01632">
    <property type="entry name" value="UbiC"/>
    <property type="match status" value="1"/>
</dbReference>
<dbReference type="Pfam" id="PF04345">
    <property type="entry name" value="Chor_lyase"/>
    <property type="match status" value="1"/>
</dbReference>
<dbReference type="RefSeq" id="WP_094962860.1">
    <property type="nucleotide sequence ID" value="NZ_ABDWLN020000038.1"/>
</dbReference>
<keyword evidence="1 4" id="KW-0963">Cytoplasm</keyword>
<protein>
    <recommendedName>
        <fullName evidence="4">Chorismate pyruvate-lyase</fullName>
        <shortName evidence="4">CL</shortName>
        <shortName evidence="4">CPL</shortName>
        <ecNumber evidence="4">4.1.3.40</ecNumber>
    </recommendedName>
</protein>
<reference evidence="8" key="3">
    <citation type="submission" date="2021-06" db="EMBL/GenBank/DDBJ databases">
        <title>Emergence of genetically related NDM-1-producing Providencia rettgeri strains in Argentina.</title>
        <authorList>
            <person name="Pasteran F."/>
            <person name="Meo A."/>
            <person name="Gomez S."/>
            <person name="Derdoy L."/>
            <person name="Albronoz E."/>
            <person name="Faccone D."/>
            <person name="Guerriero L."/>
            <person name="Archuby D."/>
            <person name="Tarzia A."/>
            <person name="Lopez M."/>
            <person name="Corso A."/>
        </authorList>
    </citation>
    <scope>NUCLEOTIDE SEQUENCE</scope>
    <source>
        <strain evidence="8">PreM15628</strain>
    </source>
</reference>
<dbReference type="EMBL" id="JAOWIN010000008">
    <property type="protein sequence ID" value="MDI9093407.1"/>
    <property type="molecule type" value="Genomic_DNA"/>
</dbReference>
<comment type="function">
    <text evidence="4">Removes the pyruvyl group from chorismate, with concomitant aromatization of the ring, to provide 4-hydroxybenzoate (4HB) for the ubiquinone pathway.</text>
</comment>
<evidence type="ECO:0000313" key="9">
    <source>
        <dbReference type="Proteomes" id="UP000216001"/>
    </source>
</evidence>
<reference evidence="6" key="4">
    <citation type="submission" date="2022-10" db="EMBL/GenBank/DDBJ databases">
        <title>Bacterial isolates recovered from the One Health project in Brazil.</title>
        <authorList>
            <person name="Valiatti T.B."/>
            <person name="Santos F."/>
            <person name="Cayo R."/>
            <person name="Gales A.C."/>
        </authorList>
    </citation>
    <scope>NUCLEOTIDE SEQUENCE</scope>
    <source>
        <strain evidence="6">PVR188</strain>
    </source>
</reference>
<dbReference type="STRING" id="587.RB151_004440"/>
<dbReference type="NCBIfam" id="NF008656">
    <property type="entry name" value="PRK11655.1"/>
    <property type="match status" value="1"/>
</dbReference>
<feature type="binding site" evidence="4">
    <location>
        <position position="81"/>
    </location>
    <ligand>
        <name>substrate</name>
    </ligand>
</feature>
<dbReference type="GO" id="GO:0006744">
    <property type="term" value="P:ubiquinone biosynthetic process"/>
    <property type="evidence" value="ECO:0007669"/>
    <property type="project" value="UniProtKB-UniRule"/>
</dbReference>
<dbReference type="Proteomes" id="UP001159001">
    <property type="component" value="Unassembled WGS sequence"/>
</dbReference>
<name>A0A2A5Q0M9_PRORE</name>
<feature type="binding site" evidence="4">
    <location>
        <position position="119"/>
    </location>
    <ligand>
        <name>substrate</name>
    </ligand>
</feature>
<reference evidence="7 9" key="1">
    <citation type="submission" date="2017-07" db="EMBL/GenBank/DDBJ databases">
        <title>blaIMP-27 on transferable plasmids in Proteus mirabilis and Providencia rettgeri.</title>
        <authorList>
            <person name="Potter R."/>
        </authorList>
    </citation>
    <scope>NUCLEOTIDE SEQUENCE [LARGE SCALE GENOMIC DNA]</scope>
    <source>
        <strain evidence="7 9">PR1</strain>
    </source>
</reference>
<evidence type="ECO:0000313" key="6">
    <source>
        <dbReference type="EMBL" id="MDI9093407.1"/>
    </source>
</evidence>
<dbReference type="EMBL" id="CAHPSF010000021">
    <property type="protein sequence ID" value="CAB5719327.1"/>
    <property type="molecule type" value="Genomic_DNA"/>
</dbReference>
<evidence type="ECO:0000256" key="3">
    <source>
        <dbReference type="ARBA" id="ARBA00023239"/>
    </source>
</evidence>
<dbReference type="GeneID" id="92273192"/>
<evidence type="ECO:0000256" key="2">
    <source>
        <dbReference type="ARBA" id="ARBA00022688"/>
    </source>
</evidence>
<dbReference type="Gene3D" id="3.40.1410.10">
    <property type="entry name" value="Chorismate lyase-like"/>
    <property type="match status" value="1"/>
</dbReference>
<comment type="subunit">
    <text evidence="4">Monomer.</text>
</comment>
<dbReference type="SUPFAM" id="SSF64288">
    <property type="entry name" value="Chorismate lyase-like"/>
    <property type="match status" value="1"/>
</dbReference>
<evidence type="ECO:0000313" key="8">
    <source>
        <dbReference type="EMBL" id="QWQ21170.1"/>
    </source>
</evidence>
<accession>A0A2A5Q0M9</accession>
<organism evidence="7 9">
    <name type="scientific">Providencia rettgeri</name>
    <dbReference type="NCBI Taxonomy" id="587"/>
    <lineage>
        <taxon>Bacteria</taxon>
        <taxon>Pseudomonadati</taxon>
        <taxon>Pseudomonadota</taxon>
        <taxon>Gammaproteobacteria</taxon>
        <taxon>Enterobacterales</taxon>
        <taxon>Morganellaceae</taxon>
        <taxon>Providencia</taxon>
    </lineage>
</organism>
<evidence type="ECO:0000256" key="1">
    <source>
        <dbReference type="ARBA" id="ARBA00022490"/>
    </source>
</evidence>
<evidence type="ECO:0000256" key="4">
    <source>
        <dbReference type="HAMAP-Rule" id="MF_01632"/>
    </source>
</evidence>
<dbReference type="AlphaFoldDB" id="A0A2A5Q0M9"/>
<sequence length="170" mass="19880">MDETLFTSQPIHWLAENDKNDKIVPANILDWLLELGSMTKRFEQHSQQVTVIPYLERYVSQDKLSADEVQSLPESPRYWVREVVMYGDGIPWLLGRTIIPEETLTDDDQQLVDIGRMPLGRYLFSRESLTRDYIHIGSCANRWVRSSRLRLSNKPLLLTEIFLPESPAYR</sequence>
<dbReference type="InterPro" id="IPR028978">
    <property type="entry name" value="Chorismate_lyase_/UTRA_dom_sf"/>
</dbReference>
<keyword evidence="4" id="KW-0670">Pyruvate</keyword>
<comment type="similarity">
    <text evidence="4">Belongs to the UbiC family.</text>
</comment>